<protein>
    <submittedName>
        <fullName evidence="1">Uncharacterized protein</fullName>
    </submittedName>
</protein>
<reference evidence="1" key="1">
    <citation type="submission" date="2020-08" db="EMBL/GenBank/DDBJ databases">
        <title>Multicomponent nature underlies the extraordinary mechanical properties of spider dragline silk.</title>
        <authorList>
            <person name="Kono N."/>
            <person name="Nakamura H."/>
            <person name="Mori M."/>
            <person name="Yoshida Y."/>
            <person name="Ohtoshi R."/>
            <person name="Malay A.D."/>
            <person name="Moran D.A.P."/>
            <person name="Tomita M."/>
            <person name="Numata K."/>
            <person name="Arakawa K."/>
        </authorList>
    </citation>
    <scope>NUCLEOTIDE SEQUENCE</scope>
</reference>
<evidence type="ECO:0000313" key="2">
    <source>
        <dbReference type="Proteomes" id="UP000886998"/>
    </source>
</evidence>
<dbReference type="Proteomes" id="UP000886998">
    <property type="component" value="Unassembled WGS sequence"/>
</dbReference>
<sequence length="84" mass="9408">MATACLTTAFNPHRLTLITSKPLGIDRRVRQQAINSKGTLRKAIEHAWVQISPETTKNLFISIQTKSGVLLQKGPTKYSLHFAY</sequence>
<proteinExistence type="predicted"/>
<dbReference type="AlphaFoldDB" id="A0A8X6WRP0"/>
<comment type="caution">
    <text evidence="1">The sequence shown here is derived from an EMBL/GenBank/DDBJ whole genome shotgun (WGS) entry which is preliminary data.</text>
</comment>
<evidence type="ECO:0000313" key="1">
    <source>
        <dbReference type="EMBL" id="GFY39342.1"/>
    </source>
</evidence>
<accession>A0A8X6WRP0</accession>
<organism evidence="1 2">
    <name type="scientific">Trichonephila inaurata madagascariensis</name>
    <dbReference type="NCBI Taxonomy" id="2747483"/>
    <lineage>
        <taxon>Eukaryota</taxon>
        <taxon>Metazoa</taxon>
        <taxon>Ecdysozoa</taxon>
        <taxon>Arthropoda</taxon>
        <taxon>Chelicerata</taxon>
        <taxon>Arachnida</taxon>
        <taxon>Araneae</taxon>
        <taxon>Araneomorphae</taxon>
        <taxon>Entelegynae</taxon>
        <taxon>Araneoidea</taxon>
        <taxon>Nephilidae</taxon>
        <taxon>Trichonephila</taxon>
        <taxon>Trichonephila inaurata</taxon>
    </lineage>
</organism>
<keyword evidence="2" id="KW-1185">Reference proteome</keyword>
<gene>
    <name evidence="1" type="ORF">TNIN_224191</name>
</gene>
<dbReference type="EMBL" id="BMAV01001343">
    <property type="protein sequence ID" value="GFY39342.1"/>
    <property type="molecule type" value="Genomic_DNA"/>
</dbReference>
<dbReference type="OrthoDB" id="6435577at2759"/>
<name>A0A8X6WRP0_9ARAC</name>